<dbReference type="Proteomes" id="UP000271162">
    <property type="component" value="Unassembled WGS sequence"/>
</dbReference>
<dbReference type="AlphaFoldDB" id="A0A0N4XMA8"/>
<dbReference type="CDD" id="cd05380">
    <property type="entry name" value="CAP_euk"/>
    <property type="match status" value="1"/>
</dbReference>
<evidence type="ECO:0000313" key="2">
    <source>
        <dbReference type="EMBL" id="VDL67250.1"/>
    </source>
</evidence>
<reference evidence="4" key="1">
    <citation type="submission" date="2017-02" db="UniProtKB">
        <authorList>
            <consortium name="WormBaseParasite"/>
        </authorList>
    </citation>
    <scope>IDENTIFICATION</scope>
</reference>
<keyword evidence="3" id="KW-1185">Reference proteome</keyword>
<feature type="domain" description="SCP" evidence="1">
    <location>
        <begin position="1"/>
        <end position="146"/>
    </location>
</feature>
<name>A0A0N4XMA8_NIPBR</name>
<evidence type="ECO:0000259" key="1">
    <source>
        <dbReference type="SMART" id="SM00198"/>
    </source>
</evidence>
<dbReference type="InterPro" id="IPR001283">
    <property type="entry name" value="CRISP-related"/>
</dbReference>
<dbReference type="PANTHER" id="PTHR10334">
    <property type="entry name" value="CYSTEINE-RICH SECRETORY PROTEIN-RELATED"/>
    <property type="match status" value="1"/>
</dbReference>
<evidence type="ECO:0000313" key="4">
    <source>
        <dbReference type="WBParaSite" id="NBR_0000366001-mRNA-1"/>
    </source>
</evidence>
<dbReference type="STRING" id="27835.A0A0N4XMA8"/>
<dbReference type="Pfam" id="PF00188">
    <property type="entry name" value="CAP"/>
    <property type="match status" value="1"/>
</dbReference>
<protein>
    <submittedName>
        <fullName evidence="4">SCP domain-containing protein</fullName>
    </submittedName>
</protein>
<organism evidence="4">
    <name type="scientific">Nippostrongylus brasiliensis</name>
    <name type="common">Rat hookworm</name>
    <dbReference type="NCBI Taxonomy" id="27835"/>
    <lineage>
        <taxon>Eukaryota</taxon>
        <taxon>Metazoa</taxon>
        <taxon>Ecdysozoa</taxon>
        <taxon>Nematoda</taxon>
        <taxon>Chromadorea</taxon>
        <taxon>Rhabditida</taxon>
        <taxon>Rhabditina</taxon>
        <taxon>Rhabditomorpha</taxon>
        <taxon>Strongyloidea</taxon>
        <taxon>Heligmosomidae</taxon>
        <taxon>Nippostrongylus</taxon>
    </lineage>
</organism>
<dbReference type="WBParaSite" id="NBR_0000366001-mRNA-1">
    <property type="protein sequence ID" value="NBR_0000366001-mRNA-1"/>
    <property type="gene ID" value="NBR_0000366001"/>
</dbReference>
<dbReference type="Gene3D" id="3.40.33.10">
    <property type="entry name" value="CAP"/>
    <property type="match status" value="1"/>
</dbReference>
<sequence length="174" mass="18940">MINYRRSELAKGAIAKNNGALLPSAANMRKIVYDCALEGEAMAYAQQCTNAGSNQLGITENFERVSATDPVKAIAVATRTWWKQVRLQPGIGVKMVTFRDKHMSSPIRFFTLMGWADVQRMGCGVYNCGSVFNAVCRYDPRGNIVNNVVYVKGSPASQCPSGTQADSTYPALCA</sequence>
<dbReference type="PRINTS" id="PR00837">
    <property type="entry name" value="V5TPXLIKE"/>
</dbReference>
<gene>
    <name evidence="2" type="ORF">NBR_LOCUS3661</name>
</gene>
<dbReference type="SUPFAM" id="SSF55797">
    <property type="entry name" value="PR-1-like"/>
    <property type="match status" value="1"/>
</dbReference>
<accession>A0A0N4XMA8</accession>
<dbReference type="SMART" id="SM00198">
    <property type="entry name" value="SCP"/>
    <property type="match status" value="1"/>
</dbReference>
<dbReference type="OMA" id="AVARCTH"/>
<evidence type="ECO:0000313" key="3">
    <source>
        <dbReference type="Proteomes" id="UP000271162"/>
    </source>
</evidence>
<proteinExistence type="predicted"/>
<dbReference type="InterPro" id="IPR014044">
    <property type="entry name" value="CAP_dom"/>
</dbReference>
<dbReference type="EMBL" id="UYSL01005763">
    <property type="protein sequence ID" value="VDL67250.1"/>
    <property type="molecule type" value="Genomic_DNA"/>
</dbReference>
<dbReference type="InterPro" id="IPR035940">
    <property type="entry name" value="CAP_sf"/>
</dbReference>
<reference evidence="2 3" key="2">
    <citation type="submission" date="2018-11" db="EMBL/GenBank/DDBJ databases">
        <authorList>
            <consortium name="Pathogen Informatics"/>
        </authorList>
    </citation>
    <scope>NUCLEOTIDE SEQUENCE [LARGE SCALE GENOMIC DNA]</scope>
</reference>